<reference evidence="2 3" key="1">
    <citation type="submission" date="2006-03" db="EMBL/GenBank/DDBJ databases">
        <title>Complete sequence of Shewanella denitrificans OS217.</title>
        <authorList>
            <consortium name="US DOE Joint Genome Institute"/>
            <person name="Copeland A."/>
            <person name="Lucas S."/>
            <person name="Lapidus A."/>
            <person name="Barry K."/>
            <person name="Detter J.C."/>
            <person name="Glavina del Rio T."/>
            <person name="Hammon N."/>
            <person name="Israni S."/>
            <person name="Dalin E."/>
            <person name="Tice H."/>
            <person name="Pitluck S."/>
            <person name="Brettin T."/>
            <person name="Bruce D."/>
            <person name="Han C."/>
            <person name="Tapia R."/>
            <person name="Gilna P."/>
            <person name="Kiss H."/>
            <person name="Schmutz J."/>
            <person name="Larimer F."/>
            <person name="Land M."/>
            <person name="Hauser L."/>
            <person name="Kyrpides N."/>
            <person name="Lykidis A."/>
            <person name="Richardson P."/>
        </authorList>
    </citation>
    <scope>NUCLEOTIDE SEQUENCE [LARGE SCALE GENOMIC DNA]</scope>
    <source>
        <strain evidence="3">OS217 / ATCC BAA-1090 / DSM 15013</strain>
    </source>
</reference>
<sequence length="109" mass="11951">MSPIDQVLAAAKAIALSGHVPNLALVKSRLRNKLPIPIIIQGLKEFKAMPKECWASLADVDLSQAEDNALQASNTDLDLQQLLLTIQQLTQQIDQLTARVQILENKVAE</sequence>
<protein>
    <recommendedName>
        <fullName evidence="4">KfrA N-terminal DNA-binding domain-containing protein</fullName>
    </recommendedName>
</protein>
<keyword evidence="3" id="KW-1185">Reference proteome</keyword>
<dbReference type="KEGG" id="sdn:Sden_1516"/>
<gene>
    <name evidence="2" type="ordered locus">Sden_1516</name>
</gene>
<accession>Q12P25</accession>
<dbReference type="RefSeq" id="WP_011495959.1">
    <property type="nucleotide sequence ID" value="NC_007954.1"/>
</dbReference>
<dbReference type="AlphaFoldDB" id="Q12P25"/>
<dbReference type="STRING" id="318161.Sden_1516"/>
<evidence type="ECO:0000256" key="1">
    <source>
        <dbReference type="SAM" id="Coils"/>
    </source>
</evidence>
<evidence type="ECO:0008006" key="4">
    <source>
        <dbReference type="Google" id="ProtNLM"/>
    </source>
</evidence>
<evidence type="ECO:0000313" key="3">
    <source>
        <dbReference type="Proteomes" id="UP000001982"/>
    </source>
</evidence>
<proteinExistence type="predicted"/>
<dbReference type="Proteomes" id="UP000001982">
    <property type="component" value="Chromosome"/>
</dbReference>
<dbReference type="eggNOG" id="ENOG5033JKV">
    <property type="taxonomic scope" value="Bacteria"/>
</dbReference>
<dbReference type="HOGENOM" id="CLU_169029_0_0_6"/>
<evidence type="ECO:0000313" key="2">
    <source>
        <dbReference type="EMBL" id="ABE54801.1"/>
    </source>
</evidence>
<name>Q12P25_SHEDO</name>
<organism evidence="2 3">
    <name type="scientific">Shewanella denitrificans (strain OS217 / ATCC BAA-1090 / DSM 15013)</name>
    <dbReference type="NCBI Taxonomy" id="318161"/>
    <lineage>
        <taxon>Bacteria</taxon>
        <taxon>Pseudomonadati</taxon>
        <taxon>Pseudomonadota</taxon>
        <taxon>Gammaproteobacteria</taxon>
        <taxon>Alteromonadales</taxon>
        <taxon>Shewanellaceae</taxon>
        <taxon>Shewanella</taxon>
    </lineage>
</organism>
<keyword evidence="1" id="KW-0175">Coiled coil</keyword>
<dbReference type="OrthoDB" id="6388136at2"/>
<feature type="coiled-coil region" evidence="1">
    <location>
        <begin position="79"/>
        <end position="106"/>
    </location>
</feature>
<dbReference type="EMBL" id="CP000302">
    <property type="protein sequence ID" value="ABE54801.1"/>
    <property type="molecule type" value="Genomic_DNA"/>
</dbReference>